<evidence type="ECO:0000256" key="2">
    <source>
        <dbReference type="SAM" id="SignalP"/>
    </source>
</evidence>
<feature type="signal peptide" evidence="2">
    <location>
        <begin position="1"/>
        <end position="18"/>
    </location>
</feature>
<protein>
    <submittedName>
        <fullName evidence="4">RIC3 domain-containing protein</fullName>
    </submittedName>
</protein>
<evidence type="ECO:0000256" key="1">
    <source>
        <dbReference type="SAM" id="MobiDB-lite"/>
    </source>
</evidence>
<keyword evidence="2" id="KW-0732">Signal</keyword>
<dbReference type="WBParaSite" id="SSTP_0000144800.1">
    <property type="protein sequence ID" value="SSTP_0000144800.1"/>
    <property type="gene ID" value="SSTP_0000144800"/>
</dbReference>
<feature type="compositionally biased region" description="Polar residues" evidence="1">
    <location>
        <begin position="66"/>
        <end position="76"/>
    </location>
</feature>
<accession>A0A0K0DW32</accession>
<name>A0A0K0DW32_STRER</name>
<organism evidence="4">
    <name type="scientific">Strongyloides stercoralis</name>
    <name type="common">Threadworm</name>
    <dbReference type="NCBI Taxonomy" id="6248"/>
    <lineage>
        <taxon>Eukaryota</taxon>
        <taxon>Metazoa</taxon>
        <taxon>Ecdysozoa</taxon>
        <taxon>Nematoda</taxon>
        <taxon>Chromadorea</taxon>
        <taxon>Rhabditida</taxon>
        <taxon>Tylenchina</taxon>
        <taxon>Panagrolaimomorpha</taxon>
        <taxon>Strongyloidoidea</taxon>
        <taxon>Strongyloididae</taxon>
        <taxon>Strongyloides</taxon>
    </lineage>
</organism>
<proteinExistence type="predicted"/>
<sequence length="141" mass="15486">MFIILVLLIILGAIYYLANDPSTLKKIKELSAQPTGKDVKVDRSASLTVKNGRKENSTRTAVLDATQRSQIKSSRTSPKEVGPSPSTEALKKEVENIEATTPNTAVHVDNTSNHSIINRNSGRMNLKDHHKQHSINNSSIN</sequence>
<dbReference type="WBParaSite" id="TCONS_00008727.p1">
    <property type="protein sequence ID" value="TCONS_00008727.p1"/>
    <property type="gene ID" value="XLOC_006639"/>
</dbReference>
<feature type="region of interest" description="Disordered" evidence="1">
    <location>
        <begin position="32"/>
        <end position="89"/>
    </location>
</feature>
<keyword evidence="3" id="KW-1185">Reference proteome</keyword>
<reference evidence="4" key="1">
    <citation type="submission" date="2015-08" db="UniProtKB">
        <authorList>
            <consortium name="WormBaseParasite"/>
        </authorList>
    </citation>
    <scope>IDENTIFICATION</scope>
</reference>
<dbReference type="AlphaFoldDB" id="A0A0K0DW32"/>
<feature type="chain" id="PRO_5005327124" evidence="2">
    <location>
        <begin position="19"/>
        <end position="141"/>
    </location>
</feature>
<evidence type="ECO:0000313" key="4">
    <source>
        <dbReference type="WBParaSite" id="SSTP_0000144800.1"/>
    </source>
</evidence>
<dbReference type="Proteomes" id="UP000035681">
    <property type="component" value="Unplaced"/>
</dbReference>
<evidence type="ECO:0000313" key="3">
    <source>
        <dbReference type="Proteomes" id="UP000035681"/>
    </source>
</evidence>